<dbReference type="InterPro" id="IPR037720">
    <property type="entry name" value="C2B_Ferlin"/>
</dbReference>
<dbReference type="STRING" id="30066.A0A2Y9D2Y8"/>
<dbReference type="InterPro" id="IPR037724">
    <property type="entry name" value="C2E_Ferlin"/>
</dbReference>
<organism evidence="11 12">
    <name type="scientific">Anopheles merus</name>
    <name type="common">Mosquito</name>
    <dbReference type="NCBI Taxonomy" id="30066"/>
    <lineage>
        <taxon>Eukaryota</taxon>
        <taxon>Metazoa</taxon>
        <taxon>Ecdysozoa</taxon>
        <taxon>Arthropoda</taxon>
        <taxon>Hexapoda</taxon>
        <taxon>Insecta</taxon>
        <taxon>Pterygota</taxon>
        <taxon>Neoptera</taxon>
        <taxon>Endopterygota</taxon>
        <taxon>Diptera</taxon>
        <taxon>Nematocera</taxon>
        <taxon>Culicoidea</taxon>
        <taxon>Culicidae</taxon>
        <taxon>Anophelinae</taxon>
        <taxon>Anopheles</taxon>
    </lineage>
</organism>
<accession>A0A2Y9D2Y8</accession>
<dbReference type="SUPFAM" id="SSF49562">
    <property type="entry name" value="C2 domain (Calcium/lipid-binding domain, CaLB)"/>
    <property type="match status" value="6"/>
</dbReference>
<dbReference type="GO" id="GO:0046872">
    <property type="term" value="F:metal ion binding"/>
    <property type="evidence" value="ECO:0007669"/>
    <property type="project" value="UniProtKB-KW"/>
</dbReference>
<evidence type="ECO:0000256" key="2">
    <source>
        <dbReference type="ARBA" id="ARBA00022692"/>
    </source>
</evidence>
<feature type="transmembrane region" description="Helical" evidence="9">
    <location>
        <begin position="2154"/>
        <end position="2174"/>
    </location>
</feature>
<feature type="compositionally biased region" description="Gly residues" evidence="8">
    <location>
        <begin position="1542"/>
        <end position="1570"/>
    </location>
</feature>
<sequence length="2185" mass="243107">MSLTVRINKFQLPKPKANLLGRVEFRGVAHTTTELNCGSELVEVNQSFIWPLARAADETETITVELRQQTTKILLKTAIGVSGSGTPSSRGSITSSTKIIGRFVMLAQGKFNLSSNPPSFPSLPPPPPSPAGCGSGGAVAVLLKYNLILITGALRLPVCSRTPSHRTALIHEGRLRIEDRLVDLSNKPIDAYVSFDVYYQSPEDESGNFYAPRVVHSLHQQSSIDDDQQMLLNIEQNIANLEKSITQGKGVDGAGSSGGGQAGQRRPGRTSNGGDRKPNIIKRVMSSGSAGLGERAPPARSPGPADHASSDNEASVRPARSLADKKVTLRTVRNFMRLGRSRQSSRESTASSTEDEGKSLIGDTDYTRVQPEPAAEGGGEGPAGRSVGFEGGEGQAAAPADSPTHGRAGGENVSQTCSTHSNASSDGEDVTANEKLKKIKSLAKGNDHLKSQDFQVCVTVIEARQLPGLNMDPVVCIQVGDQKKYTSVKESTNCPYYNEYFVFDFHMPPVMLFDKIITLSVIHSRKFMRSGTVVGSFKIDLKTVYDAPDHQFYHKWALLSDPEDFAAGPKGYLKCDVGIIGKGDTVKVPPKSEKDPDDIEANLLLPDGVPIERQRAKFIVKVYRADGLPRMNSSIMANVKRAFTGETKDLVNPYVQVSFAGLTGKTNVKKASYNPVWNEQLVFTEMFPPLCQRIKIQLRDADPMKPSIIGTHYIDLKQISNDGEKGFLPTYGPSFVHLYGSTRDYNLLDQHSNLNTGLGEGVSYRARLLIAIRTEITDNVELFADKNVEVEPTLPICESSYCKTDGFFLFASVLEASMLDKKVCDRSVYFELSMGNAGNSLDGHNESATTNMDDDDDPVSIDTTAYNSTTSACKPISHDKNHYYLPYWDYKPCMDVRAWFPDLRRRMYNSNMIAKISERLEVGLAETNLLLEDEDPTAEVKLRGVLEEVASSCNKYVTITRGALVGPGTGKTKLDKERLKLCQRELESIGNMARNLRALVTKSSMRERYRTAQSYLVRLRFLVEDPQHALPDVFVWMIANGKRVAYHRLDARDLLYSTIEEETGVHCGKVQTVFLKLPGRQAEGPAGWHVRAKLSLYLWLGTLKHKRFFYTGLPKGYELLHELKNAEKVNVPAPTTVHYVERHVFQLRAHIYQARSLIGSDASGLSDPYATVYVTEHAKTTQVIEETLSPTWDELLVFDEVTVYGSKDEIRRDPPTIVIDVYDQDKVGKSDFIGRAIARPRVKLREHHYSTPVLEWFEITRGLDGAGELLAAFEMLEHGSDDVPRLSDPKYVACSSSSGEHAPQPTLAILPVPQEVRPNLARFRIEVLFWGLRDLKRVHFMTVDKPRIDIECSGRILNSSIVQNAKKNPNFASMLKFFDLDLPVEERYAPPITIRAVDCRSFGRYTLVGTHQITSIHRYMHRALPKEDPKRYNQDGQLVLARRRTDAGGNVLPDGGMPSDSWSGENLTLYGAACVAKGVGGGAGRAGKRTKRKGADGAPGAGFEGQEGAGQDGDDDDDGSSKDWWTKYFLSYERLIESAKGGASGGAGAGGGGGGGAGAMGGAEPGGSGDGGKKLGVKTSRLVSKLSPKAAAPKKPPNPRVATCQIYPSELESVYEYGQFREWLHSFPLYRGKKTGDSTEDETRIVGFFKGAIKVYRLPIEKGMEPAFAPTLPLNDPIHVLVRVYVVKATDLHPMDLNGKADPYVVLQLGSKRVSDKDNYVSKQLNPVFGKCFEIEATFPQDSMLTVQIFDWDLVGSDDLIGETKIDLENRFYSRHRAMCGISMRYEDSGYNIWRDPMKPTQILSKLCKDNKLEAPQYLQDRVTIGRCCFLFTSEEIQTWSSPTSIKYRDEHLALAVLHRWEEMPRVGCKIVPEHIEARSLYNSDKPGIEQGKLEMWVDMFPMDMPLPGPPVDISPRKPKSYELRVVIWNTDDVVLEDDAFFTGEKMSDIYVKGWLKGPQDMQATDIHYRSLTGEGNFNWRFIYPFEYLAAEERIVLSRKESLFSWDETEVKIPARLELQVWDADHFSADDFLGAISLNLNRFPRGAKSSKLCTLDMLRTDNVPTVNIFKQKRVRGWWPFFIKKENDEMELTGKVEAEIHLLTKEEAEKNPAGFGRNEPDPLEKPNRPDASFMWFLNPLKSVRYIVWHNYKWKIIKGLIIIGIAILLLLFFYAVPGYTVKKMLGA</sequence>
<dbReference type="Pfam" id="PF22901">
    <property type="entry name" value="dsrm_Ferlin"/>
    <property type="match status" value="1"/>
</dbReference>
<evidence type="ECO:0000256" key="1">
    <source>
        <dbReference type="ARBA" id="ARBA00004167"/>
    </source>
</evidence>
<feature type="domain" description="C2" evidence="10">
    <location>
        <begin position="595"/>
        <end position="730"/>
    </location>
</feature>
<dbReference type="PROSITE" id="PS50004">
    <property type="entry name" value="C2"/>
    <property type="match status" value="6"/>
</dbReference>
<dbReference type="Pfam" id="PF16165">
    <property type="entry name" value="Ferlin_C"/>
    <property type="match status" value="1"/>
</dbReference>
<dbReference type="CDD" id="cd04017">
    <property type="entry name" value="C2D_Ferlin"/>
    <property type="match status" value="1"/>
</dbReference>
<dbReference type="CDD" id="cd04018">
    <property type="entry name" value="C2C_Ferlin"/>
    <property type="match status" value="1"/>
</dbReference>
<feature type="domain" description="C2" evidence="10">
    <location>
        <begin position="1662"/>
        <end position="1781"/>
    </location>
</feature>
<feature type="domain" description="C2" evidence="10">
    <location>
        <begin position="1125"/>
        <end position="1257"/>
    </location>
</feature>
<keyword evidence="3" id="KW-0479">Metal-binding</keyword>
<comment type="subcellular location">
    <subcellularLocation>
        <location evidence="1">Membrane</location>
        <topology evidence="1">Single-pass membrane protein</topology>
    </subcellularLocation>
</comment>
<dbReference type="CDD" id="cd04011">
    <property type="entry name" value="C2B_Ferlin"/>
    <property type="match status" value="1"/>
</dbReference>
<dbReference type="CDD" id="cd04037">
    <property type="entry name" value="C2E_Ferlin"/>
    <property type="match status" value="1"/>
</dbReference>
<feature type="compositionally biased region" description="Gly residues" evidence="8">
    <location>
        <begin position="1497"/>
        <end position="1511"/>
    </location>
</feature>
<evidence type="ECO:0000256" key="5">
    <source>
        <dbReference type="ARBA" id="ARBA00022837"/>
    </source>
</evidence>
<feature type="domain" description="C2" evidence="10">
    <location>
        <begin position="435"/>
        <end position="557"/>
    </location>
</feature>
<dbReference type="Gene3D" id="2.60.40.150">
    <property type="entry name" value="C2 domain"/>
    <property type="match status" value="6"/>
</dbReference>
<keyword evidence="5" id="KW-0106">Calcium</keyword>
<dbReference type="InterPro" id="IPR000008">
    <property type="entry name" value="C2_dom"/>
</dbReference>
<dbReference type="CDD" id="cd08374">
    <property type="entry name" value="C2F_Ferlin"/>
    <property type="match status" value="1"/>
</dbReference>
<dbReference type="FunFam" id="2.60.40.150:FF:000138">
    <property type="entry name" value="Fer-1-like family member 6"/>
    <property type="match status" value="1"/>
</dbReference>
<feature type="domain" description="C2" evidence="10">
    <location>
        <begin position="1301"/>
        <end position="1432"/>
    </location>
</feature>
<keyword evidence="4" id="KW-0677">Repeat</keyword>
<name>A0A2Y9D2Y8_ANOME</name>
<feature type="region of interest" description="Disordered" evidence="8">
    <location>
        <begin position="247"/>
        <end position="431"/>
    </location>
</feature>
<dbReference type="Pfam" id="PF08151">
    <property type="entry name" value="FerI"/>
    <property type="match status" value="1"/>
</dbReference>
<protein>
    <recommendedName>
        <fullName evidence="10">C2 domain-containing protein</fullName>
    </recommendedName>
</protein>
<dbReference type="InterPro" id="IPR035892">
    <property type="entry name" value="C2_domain_sf"/>
</dbReference>
<feature type="region of interest" description="Disordered" evidence="8">
    <location>
        <begin position="1541"/>
        <end position="1575"/>
    </location>
</feature>
<proteinExistence type="predicted"/>
<evidence type="ECO:0000256" key="7">
    <source>
        <dbReference type="ARBA" id="ARBA00023136"/>
    </source>
</evidence>
<reference evidence="11" key="1">
    <citation type="submission" date="2020-05" db="UniProtKB">
        <authorList>
            <consortium name="EnsemblMetazoa"/>
        </authorList>
    </citation>
    <scope>IDENTIFICATION</scope>
    <source>
        <strain evidence="11">MAF</strain>
    </source>
</reference>
<dbReference type="PANTHER" id="PTHR12546:SF60">
    <property type="entry name" value="MISFIRE, ISOFORM F"/>
    <property type="match status" value="1"/>
</dbReference>
<dbReference type="SMART" id="SM00239">
    <property type="entry name" value="C2"/>
    <property type="match status" value="5"/>
</dbReference>
<dbReference type="VEuPathDB" id="VectorBase:AMEM21_004298"/>
<evidence type="ECO:0000313" key="12">
    <source>
        <dbReference type="Proteomes" id="UP000075903"/>
    </source>
</evidence>
<dbReference type="GO" id="GO:0016020">
    <property type="term" value="C:membrane"/>
    <property type="evidence" value="ECO:0007669"/>
    <property type="project" value="UniProtKB-SubCell"/>
</dbReference>
<dbReference type="PANTHER" id="PTHR12546">
    <property type="entry name" value="FER-1-LIKE"/>
    <property type="match status" value="1"/>
</dbReference>
<keyword evidence="2 9" id="KW-0812">Transmembrane</keyword>
<keyword evidence="7 9" id="KW-0472">Membrane</keyword>
<dbReference type="InterPro" id="IPR012561">
    <property type="entry name" value="Ferlin_B-domain"/>
</dbReference>
<evidence type="ECO:0000256" key="6">
    <source>
        <dbReference type="ARBA" id="ARBA00022989"/>
    </source>
</evidence>
<dbReference type="SMART" id="SM01201">
    <property type="entry name" value="FerB"/>
    <property type="match status" value="1"/>
</dbReference>
<feature type="region of interest" description="Disordered" evidence="8">
    <location>
        <begin position="1479"/>
        <end position="1520"/>
    </location>
</feature>
<keyword evidence="12" id="KW-1185">Reference proteome</keyword>
<dbReference type="InterPro" id="IPR012968">
    <property type="entry name" value="FerIin_dom"/>
</dbReference>
<evidence type="ECO:0000256" key="9">
    <source>
        <dbReference type="SAM" id="Phobius"/>
    </source>
</evidence>
<evidence type="ECO:0000259" key="10">
    <source>
        <dbReference type="PROSITE" id="PS50004"/>
    </source>
</evidence>
<dbReference type="SMART" id="SM01202">
    <property type="entry name" value="FerI"/>
    <property type="match status" value="1"/>
</dbReference>
<feature type="compositionally biased region" description="Gly residues" evidence="8">
    <location>
        <begin position="250"/>
        <end position="262"/>
    </location>
</feature>
<dbReference type="FunFam" id="2.60.40.150:FF:000054">
    <property type="entry name" value="otoferlin isoform X2"/>
    <property type="match status" value="1"/>
</dbReference>
<evidence type="ECO:0000313" key="11">
    <source>
        <dbReference type="EnsemblMetazoa" id="AMEM019420-PA"/>
    </source>
</evidence>
<dbReference type="InterPro" id="IPR055072">
    <property type="entry name" value="Ferlin_DSRM"/>
</dbReference>
<feature type="domain" description="C2" evidence="10">
    <location>
        <begin position="1906"/>
        <end position="2054"/>
    </location>
</feature>
<evidence type="ECO:0000256" key="3">
    <source>
        <dbReference type="ARBA" id="ARBA00022723"/>
    </source>
</evidence>
<dbReference type="Proteomes" id="UP000075903">
    <property type="component" value="Unassembled WGS sequence"/>
</dbReference>
<feature type="compositionally biased region" description="Polar residues" evidence="8">
    <location>
        <begin position="412"/>
        <end position="425"/>
    </location>
</feature>
<dbReference type="Pfam" id="PF08150">
    <property type="entry name" value="FerB"/>
    <property type="match status" value="1"/>
</dbReference>
<evidence type="ECO:0000256" key="8">
    <source>
        <dbReference type="SAM" id="MobiDB-lite"/>
    </source>
</evidence>
<dbReference type="InterPro" id="IPR037722">
    <property type="entry name" value="C2C_Ferlin"/>
</dbReference>
<dbReference type="InterPro" id="IPR037721">
    <property type="entry name" value="Ferlin"/>
</dbReference>
<dbReference type="VEuPathDB" id="VectorBase:AMEM019420"/>
<dbReference type="Pfam" id="PF00168">
    <property type="entry name" value="C2"/>
    <property type="match status" value="5"/>
</dbReference>
<dbReference type="FunFam" id="2.60.40.150:FF:000034">
    <property type="entry name" value="otoferlin isoform X2"/>
    <property type="match status" value="1"/>
</dbReference>
<evidence type="ECO:0000256" key="4">
    <source>
        <dbReference type="ARBA" id="ARBA00022737"/>
    </source>
</evidence>
<dbReference type="InterPro" id="IPR037723">
    <property type="entry name" value="C2D_Ferlin"/>
</dbReference>
<dbReference type="InterPro" id="IPR032362">
    <property type="entry name" value="Ferlin_C"/>
</dbReference>
<dbReference type="GO" id="GO:0007009">
    <property type="term" value="P:plasma membrane organization"/>
    <property type="evidence" value="ECO:0007669"/>
    <property type="project" value="TreeGrafter"/>
</dbReference>
<keyword evidence="6 9" id="KW-1133">Transmembrane helix</keyword>
<dbReference type="InterPro" id="IPR037725">
    <property type="entry name" value="C2F_Ferlin"/>
</dbReference>
<dbReference type="EnsemblMetazoa" id="AMEM019420-RA">
    <property type="protein sequence ID" value="AMEM019420-PA"/>
    <property type="gene ID" value="AMEM019420"/>
</dbReference>